<dbReference type="WBParaSite" id="ECPE_0000633801-mRNA-1">
    <property type="protein sequence ID" value="ECPE_0000633801-mRNA-1"/>
    <property type="gene ID" value="ECPE_0000633801"/>
</dbReference>
<evidence type="ECO:0000313" key="2">
    <source>
        <dbReference type="Proteomes" id="UP000272942"/>
    </source>
</evidence>
<dbReference type="AlphaFoldDB" id="A0A183AH90"/>
<gene>
    <name evidence="1" type="ORF">ECPE_LOCUS6325</name>
</gene>
<dbReference type="Proteomes" id="UP000272942">
    <property type="component" value="Unassembled WGS sequence"/>
</dbReference>
<sequence length="299" mass="34730">MYLLIKVVRRLALLERTFRLTYYLPPEVTVPSQPTAYRCNGLLNNEELTYILEAHFDLEPQRNLSCPYGVFFDHYERYQTVFIEGKFHIGGNIVKHQTADEDFKGDWFMKMNQTVCAQIEQWRVDDALFEEIPIACSLYSVDLNDLVVVQLSILDRDICELDMQPDEPVVIKAIAKWLKRVKPTVAGNKFVAKVINPGQHYEPSIDDSPKFGCRVETKRVLLRVRESMNIKSITVWLIDLRVLLISDGKFLLKSRVSRVVLAQQFDVTSGYFDGPIHVVRQSHTRLLNFEFHKFVHNPP</sequence>
<dbReference type="OrthoDB" id="6323590at2759"/>
<accession>A0A183AH90</accession>
<organism evidence="3">
    <name type="scientific">Echinostoma caproni</name>
    <dbReference type="NCBI Taxonomy" id="27848"/>
    <lineage>
        <taxon>Eukaryota</taxon>
        <taxon>Metazoa</taxon>
        <taxon>Spiralia</taxon>
        <taxon>Lophotrochozoa</taxon>
        <taxon>Platyhelminthes</taxon>
        <taxon>Trematoda</taxon>
        <taxon>Digenea</taxon>
        <taxon>Plagiorchiida</taxon>
        <taxon>Echinostomata</taxon>
        <taxon>Echinostomatoidea</taxon>
        <taxon>Echinostomatidae</taxon>
        <taxon>Echinostoma</taxon>
    </lineage>
</organism>
<dbReference type="EMBL" id="UZAN01043320">
    <property type="protein sequence ID" value="VDP78063.1"/>
    <property type="molecule type" value="Genomic_DNA"/>
</dbReference>
<keyword evidence="2" id="KW-1185">Reference proteome</keyword>
<evidence type="ECO:0000313" key="1">
    <source>
        <dbReference type="EMBL" id="VDP78063.1"/>
    </source>
</evidence>
<name>A0A183AH90_9TREM</name>
<reference evidence="1 2" key="2">
    <citation type="submission" date="2018-11" db="EMBL/GenBank/DDBJ databases">
        <authorList>
            <consortium name="Pathogen Informatics"/>
        </authorList>
    </citation>
    <scope>NUCLEOTIDE SEQUENCE [LARGE SCALE GENOMIC DNA]</scope>
    <source>
        <strain evidence="1 2">Egypt</strain>
    </source>
</reference>
<proteinExistence type="predicted"/>
<protein>
    <submittedName>
        <fullName evidence="3">FBA_1 domain-containing protein</fullName>
    </submittedName>
</protein>
<evidence type="ECO:0000313" key="3">
    <source>
        <dbReference type="WBParaSite" id="ECPE_0000633801-mRNA-1"/>
    </source>
</evidence>
<reference evidence="3" key="1">
    <citation type="submission" date="2016-06" db="UniProtKB">
        <authorList>
            <consortium name="WormBaseParasite"/>
        </authorList>
    </citation>
    <scope>IDENTIFICATION</scope>
</reference>